<feature type="region of interest" description="Disordered" evidence="1">
    <location>
        <begin position="821"/>
        <end position="862"/>
    </location>
</feature>
<dbReference type="Proteomes" id="UP000028545">
    <property type="component" value="Unassembled WGS sequence"/>
</dbReference>
<name>A0A084G8Q9_PSEDA</name>
<protein>
    <submittedName>
        <fullName evidence="2">Uncharacterized protein</fullName>
    </submittedName>
</protein>
<evidence type="ECO:0000313" key="3">
    <source>
        <dbReference type="Proteomes" id="UP000028545"/>
    </source>
</evidence>
<feature type="compositionally biased region" description="Gly residues" evidence="1">
    <location>
        <begin position="1360"/>
        <end position="1374"/>
    </location>
</feature>
<feature type="region of interest" description="Disordered" evidence="1">
    <location>
        <begin position="1329"/>
        <end position="1457"/>
    </location>
</feature>
<feature type="compositionally biased region" description="Acidic residues" evidence="1">
    <location>
        <begin position="1828"/>
        <end position="1845"/>
    </location>
</feature>
<feature type="compositionally biased region" description="Acidic residues" evidence="1">
    <location>
        <begin position="830"/>
        <end position="846"/>
    </location>
</feature>
<proteinExistence type="predicted"/>
<feature type="compositionally biased region" description="Polar residues" evidence="1">
    <location>
        <begin position="1973"/>
        <end position="1989"/>
    </location>
</feature>
<dbReference type="KEGG" id="sapo:SAPIO_CDS4345"/>
<keyword evidence="3" id="KW-1185">Reference proteome</keyword>
<dbReference type="RefSeq" id="XP_016643520.1">
    <property type="nucleotide sequence ID" value="XM_016786918.1"/>
</dbReference>
<dbReference type="VEuPathDB" id="FungiDB:SAPIO_CDS4345"/>
<evidence type="ECO:0000313" key="2">
    <source>
        <dbReference type="EMBL" id="KEZ43721.1"/>
    </source>
</evidence>
<feature type="compositionally biased region" description="Basic and acidic residues" evidence="1">
    <location>
        <begin position="1000"/>
        <end position="1026"/>
    </location>
</feature>
<feature type="compositionally biased region" description="Basic and acidic residues" evidence="1">
    <location>
        <begin position="1339"/>
        <end position="1359"/>
    </location>
</feature>
<dbReference type="OrthoDB" id="4850289at2759"/>
<gene>
    <name evidence="2" type="ORF">SAPIO_CDS4345</name>
</gene>
<organism evidence="2 3">
    <name type="scientific">Pseudallescheria apiosperma</name>
    <name type="common">Scedosporium apiospermum</name>
    <dbReference type="NCBI Taxonomy" id="563466"/>
    <lineage>
        <taxon>Eukaryota</taxon>
        <taxon>Fungi</taxon>
        <taxon>Dikarya</taxon>
        <taxon>Ascomycota</taxon>
        <taxon>Pezizomycotina</taxon>
        <taxon>Sordariomycetes</taxon>
        <taxon>Hypocreomycetidae</taxon>
        <taxon>Microascales</taxon>
        <taxon>Microascaceae</taxon>
        <taxon>Scedosporium</taxon>
    </lineage>
</organism>
<feature type="compositionally biased region" description="Basic and acidic residues" evidence="1">
    <location>
        <begin position="1443"/>
        <end position="1454"/>
    </location>
</feature>
<reference evidence="2 3" key="1">
    <citation type="journal article" date="2014" name="Genome Announc.">
        <title>Draft genome sequence of the pathogenic fungus Scedosporium apiospermum.</title>
        <authorList>
            <person name="Vandeputte P."/>
            <person name="Ghamrawi S."/>
            <person name="Rechenmann M."/>
            <person name="Iltis A."/>
            <person name="Giraud S."/>
            <person name="Fleury M."/>
            <person name="Thornton C."/>
            <person name="Delhaes L."/>
            <person name="Meyer W."/>
            <person name="Papon N."/>
            <person name="Bouchara J.P."/>
        </authorList>
    </citation>
    <scope>NUCLEOTIDE SEQUENCE [LARGE SCALE GENOMIC DNA]</scope>
    <source>
        <strain evidence="2 3">IHEM 14462</strain>
    </source>
</reference>
<feature type="region of interest" description="Disordered" evidence="1">
    <location>
        <begin position="193"/>
        <end position="276"/>
    </location>
</feature>
<feature type="compositionally biased region" description="Basic and acidic residues" evidence="1">
    <location>
        <begin position="248"/>
        <end position="257"/>
    </location>
</feature>
<dbReference type="GeneID" id="27723417"/>
<feature type="compositionally biased region" description="Basic and acidic residues" evidence="1">
    <location>
        <begin position="1388"/>
        <end position="1424"/>
    </location>
</feature>
<accession>A0A084G8Q9</accession>
<evidence type="ECO:0000256" key="1">
    <source>
        <dbReference type="SAM" id="MobiDB-lite"/>
    </source>
</evidence>
<sequence>MATPPPDRQVADGEAIEKAVEAIRQRWDATVSHTSSTWQRIYTEIRDKVNDPKGSLDDVLKEYFLPSPERDLLLPATAPKYLVKMQEDNTRRFMTLMATRFRNVKIDLPFKLTMAYFGLPVEPLNPELFSCLDEDVTMVDCAGLTAYDTRPPLHFLTGHETRNWGLDPLHGSEAEYIYAPVPEQYVVIPTDRIEGTGEGESTPLKGTPKIKVPLLTPISPDDEDKSARGRLRGGAGSDTESNLFSDSDDARDKDKGKGKGKGKGKNNDSDSDQTTGILVKGRHARILDAPFAKDKDIQAASASGPWLWMCGYQGGYPFIGGNGESLAVAIRALLSLTGKQAQKNVVVSRFSVADKRWMEHIDVSLPLRADSKLYKAITAHTIAYNLRDHTDCCAWFVRLHTDAEPPAHAFEPGVFDSLWQIVVLQATRAVPGAPREPEAYFALRHDVGPVLGKACARSSYALFIRSAMQLLQGGYLSPGDGHTGVAVSDGIEVKLADAMTNYGGISMPGKLFSKLYRRSLGSPGNASGPRNEWQVQIDSLQENEIVFWMPGYESREKREYEVLKVEGDRPYQNAWRIVNLVLARYFSLKRLRVLKPNVAFWSGWQVWNSRTPFDPAKGPAFQVQVGGLERNPDNEELITPAWAPEIEKMLGDALRNSRERIFVLQPIFKKYILYGSWNKEPPNDEGGEEDLAKYPCVEMEPTASMEDLWGLIDKLVDNTKNPEGEPKTPEDWSNIWVELRSLPLWKYQMTYGSVVISMSTTNEEFDLLRLHLIGPYISVTLHDNPIIDYSTTIQPPATEWGQRYGLISLLGCGDRETAAAAIAPKPQGVEESEEDAGADADGEDEGDGRFNTKGRPKRGALDPRDYRESLWARQPSFFDSGPQPRVPRGGAPVESLLRVGGPNVPQVSRAVLTPTEQRKLQEAFYAMRNTKLNRIIKCHYDKCEFTCRVDHEAVMRKHLKKEHVVEKCPWCTVLFPPYWTQERREKHIFKKHASRVTKSKTADAKTARDKDGDVQMQTQEDRDREARGLDAHWVQPVMHPKEPPPAPVKVASKSETKYVFCDRCGREHAKFDHIRDRIVHDAICVPGARAVGLFTWCGACGEKSWDTGEAANKFGEGDKFPHRCKVDTEIQKFCHKCGFRGDDPTPVAPATAASAAPATGGDGTVDNPEAEPKSYLTRHIDACQGFKGKLAAVCPYCGYKMSAIVDWKIKQTHIVECARHNGVEPIVTPFNLYPEKYYDNKPSGPDPAQDRFYSGWNTGKGYVPPGRDKTLWELAVGTVDRNKPDAGPRTMKKLLEEIQREQGIPPGVVLTTKQQYQLFQDWARKSFPGQWDPTDLGLPEEKNSAGRGGGDKGDGDKGDGGSGGGGGPGGGGSVGRNPEEPTSEDEEERRRKEEKERKQQEEEERAWEKREEERRERRELKENIESVSDDEQEKAAKRMRREKHAEERAKRVEAEDAPEANVGLKQFKSRFNSLNRDFDESQGYPWTGFPWDRVIYVADDRPVLSCPLDAECGPVDNRNRRLHPMQALMSHILVHHGIDYRKPYVHEAHTIRLATLDHEGWESPENSDEEGSVDSRNELYGLRVREQYYRRRERSPDWNKVLPPPPVDWKPTAKMRCTRCLRKRAAVNARADYPANETQFGFHGIAAHRSCETRYGPGVSVWGEIGLPNRSGWIDEAEFRRTRMTLKELKIHFKEKYPMYSGTIYPGTGTGTSNSWAYDPNSEVFSTYWPLVWPPFEGDVPQDLATAPILHHDNYDYWTDVSEPEKDDDDKDGDGGGGGAGAVAATITVDGMDECSDRSTEVTCGEVGSAGDDVGTETASRKRKRISDEDESEETGDEESGEDEKIEGSDVGTAAAAIDDVATETANRKRKRTFVEAMGDKCGPWAETEKVYSENLEPGPDGVRRDNSGPVRRNLERLASPQNPSGTGLLPRDSITVDPEWRPAKRVRFATEFAEPPAAEDPGHAGTAESDTDSMGCSQPTTEADSGED</sequence>
<comment type="caution">
    <text evidence="2">The sequence shown here is derived from an EMBL/GenBank/DDBJ whole genome shotgun (WGS) entry which is preliminary data.</text>
</comment>
<dbReference type="EMBL" id="JOWA01000091">
    <property type="protein sequence ID" value="KEZ43721.1"/>
    <property type="molecule type" value="Genomic_DNA"/>
</dbReference>
<feature type="compositionally biased region" description="Low complexity" evidence="1">
    <location>
        <begin position="1148"/>
        <end position="1159"/>
    </location>
</feature>
<feature type="region of interest" description="Disordered" evidence="1">
    <location>
        <begin position="1148"/>
        <end position="1171"/>
    </location>
</feature>
<dbReference type="HOGENOM" id="CLU_234124_0_0_1"/>
<feature type="region of interest" description="Disordered" evidence="1">
    <location>
        <begin position="992"/>
        <end position="1026"/>
    </location>
</feature>
<feature type="region of interest" description="Disordered" evidence="1">
    <location>
        <begin position="1760"/>
        <end position="1989"/>
    </location>
</feature>